<name>A0A5J4V6Q4_9EUKA</name>
<comment type="caution">
    <text evidence="1">The sequence shown here is derived from an EMBL/GenBank/DDBJ whole genome shotgun (WGS) entry which is preliminary data.</text>
</comment>
<evidence type="ECO:0000313" key="1">
    <source>
        <dbReference type="EMBL" id="KAA6378114.1"/>
    </source>
</evidence>
<feature type="non-terminal residue" evidence="1">
    <location>
        <position position="1"/>
    </location>
</feature>
<dbReference type="EMBL" id="SNRW01009364">
    <property type="protein sequence ID" value="KAA6378114.1"/>
    <property type="molecule type" value="Genomic_DNA"/>
</dbReference>
<reference evidence="1 2" key="1">
    <citation type="submission" date="2019-03" db="EMBL/GenBank/DDBJ databases">
        <title>Single cell metagenomics reveals metabolic interactions within the superorganism composed of flagellate Streblomastix strix and complex community of Bacteroidetes bacteria on its surface.</title>
        <authorList>
            <person name="Treitli S.C."/>
            <person name="Kolisko M."/>
            <person name="Husnik F."/>
            <person name="Keeling P."/>
            <person name="Hampl V."/>
        </authorList>
    </citation>
    <scope>NUCLEOTIDE SEQUENCE [LARGE SCALE GENOMIC DNA]</scope>
    <source>
        <strain evidence="1">ST1C</strain>
    </source>
</reference>
<protein>
    <submittedName>
        <fullName evidence="1">Uncharacterized protein</fullName>
    </submittedName>
</protein>
<sequence length="89" mass="10264">RKTQLELGHEAELYASNKSFGISSYRNDNFHKKKDGRDSDYKDRGGKYNYKLLEKINVTQEDTGELAKVLSEPIFTKNEPKDDSDDEFG</sequence>
<evidence type="ECO:0000313" key="2">
    <source>
        <dbReference type="Proteomes" id="UP000324800"/>
    </source>
</evidence>
<organism evidence="1 2">
    <name type="scientific">Streblomastix strix</name>
    <dbReference type="NCBI Taxonomy" id="222440"/>
    <lineage>
        <taxon>Eukaryota</taxon>
        <taxon>Metamonada</taxon>
        <taxon>Preaxostyla</taxon>
        <taxon>Oxymonadida</taxon>
        <taxon>Streblomastigidae</taxon>
        <taxon>Streblomastix</taxon>
    </lineage>
</organism>
<dbReference type="Proteomes" id="UP000324800">
    <property type="component" value="Unassembled WGS sequence"/>
</dbReference>
<proteinExistence type="predicted"/>
<accession>A0A5J4V6Q4</accession>
<dbReference type="AlphaFoldDB" id="A0A5J4V6Q4"/>
<gene>
    <name evidence="1" type="ORF">EZS28_026356</name>
</gene>